<evidence type="ECO:0000259" key="9">
    <source>
        <dbReference type="Pfam" id="PF25198"/>
    </source>
</evidence>
<keyword evidence="3" id="KW-0309">Germination</keyword>
<protein>
    <submittedName>
        <fullName evidence="10">Ger(X)C family spore germination protein</fullName>
    </submittedName>
</protein>
<dbReference type="NCBIfam" id="TIGR02887">
    <property type="entry name" value="spore_ger_x_C"/>
    <property type="match status" value="1"/>
</dbReference>
<keyword evidence="5" id="KW-0472">Membrane</keyword>
<reference evidence="10 11" key="1">
    <citation type="submission" date="2020-09" db="EMBL/GenBank/DDBJ databases">
        <title>Paenibacillus sp. strain PR3 16S rRNA gene Genome sequencing and assembly.</title>
        <authorList>
            <person name="Kim J."/>
        </authorList>
    </citation>
    <scope>NUCLEOTIDE SEQUENCE [LARGE SCALE GENOMIC DNA]</scope>
    <source>
        <strain evidence="10 11">PR3</strain>
    </source>
</reference>
<evidence type="ECO:0000256" key="6">
    <source>
        <dbReference type="ARBA" id="ARBA00023139"/>
    </source>
</evidence>
<dbReference type="InterPro" id="IPR038501">
    <property type="entry name" value="Spore_GerAC_C_sf"/>
</dbReference>
<dbReference type="EMBL" id="JACXZA010000005">
    <property type="protein sequence ID" value="MBD3920917.1"/>
    <property type="molecule type" value="Genomic_DNA"/>
</dbReference>
<dbReference type="RefSeq" id="WP_191205230.1">
    <property type="nucleotide sequence ID" value="NZ_JACXZA010000005.1"/>
</dbReference>
<keyword evidence="11" id="KW-1185">Reference proteome</keyword>
<dbReference type="PROSITE" id="PS51257">
    <property type="entry name" value="PROKAR_LIPOPROTEIN"/>
    <property type="match status" value="1"/>
</dbReference>
<comment type="similarity">
    <text evidence="2">Belongs to the GerABKC lipoprotein family.</text>
</comment>
<dbReference type="PANTHER" id="PTHR35789:SF1">
    <property type="entry name" value="SPORE GERMINATION PROTEIN B3"/>
    <property type="match status" value="1"/>
</dbReference>
<accession>A0ABR8N0Q5</accession>
<dbReference type="Gene3D" id="6.20.190.10">
    <property type="entry name" value="Nutrient germinant receptor protein C, domain 1"/>
    <property type="match status" value="1"/>
</dbReference>
<proteinExistence type="inferred from homology"/>
<evidence type="ECO:0000256" key="3">
    <source>
        <dbReference type="ARBA" id="ARBA00022544"/>
    </source>
</evidence>
<evidence type="ECO:0000313" key="11">
    <source>
        <dbReference type="Proteomes" id="UP000609346"/>
    </source>
</evidence>
<evidence type="ECO:0000256" key="1">
    <source>
        <dbReference type="ARBA" id="ARBA00004635"/>
    </source>
</evidence>
<evidence type="ECO:0000313" key="10">
    <source>
        <dbReference type="EMBL" id="MBD3920917.1"/>
    </source>
</evidence>
<comment type="subcellular location">
    <subcellularLocation>
        <location evidence="1">Membrane</location>
        <topology evidence="1">Lipid-anchor</topology>
    </subcellularLocation>
</comment>
<dbReference type="InterPro" id="IPR008844">
    <property type="entry name" value="Spore_GerAC-like"/>
</dbReference>
<keyword evidence="4" id="KW-0732">Signal</keyword>
<dbReference type="Pfam" id="PF05504">
    <property type="entry name" value="Spore_GerAC"/>
    <property type="match status" value="1"/>
</dbReference>
<sequence>MKRILCCMLLIVLTVPLLTSCMGLRQINELAMVAAVGLDLGEKPGTVRLSAQIIRPADARGQTGAPSGGTGEPIYSISTEGSSIFDAIRNMGQISSRRVYWAHNFLIVMSEQYARKGIDDMVDFFTRNHELRMNTWVAVTSDKPDEVISTVTGLEVVPGEAVDRLFRDHRIAGRAPGTNMMSLEESYLSDSTEPVIARVSLQPRGVSNKKPGEHGSIKQVELKGAAAFKHGQMVGWLTADDARGVLFFLERLDKGIEVISCPDSDTNMITLEFNGAKLKVMPAYAQGRPKFDVHLTAKADIVENGCSQSTSQLRKDADEGLDQELTQTLEGVIDKAQHKYRTDFLKMGDVFRNKYPAEWKKLKKDWDEAFAEAEITVQVETTVKSGVVKATREGIK</sequence>
<evidence type="ECO:0000256" key="2">
    <source>
        <dbReference type="ARBA" id="ARBA00007886"/>
    </source>
</evidence>
<evidence type="ECO:0000256" key="7">
    <source>
        <dbReference type="ARBA" id="ARBA00023288"/>
    </source>
</evidence>
<gene>
    <name evidence="10" type="ORF">H8B09_19280</name>
</gene>
<dbReference type="InterPro" id="IPR046953">
    <property type="entry name" value="Spore_GerAC-like_C"/>
</dbReference>
<feature type="domain" description="Spore germination GerAC-like C-terminal" evidence="8">
    <location>
        <begin position="223"/>
        <end position="384"/>
    </location>
</feature>
<comment type="caution">
    <text evidence="10">The sequence shown here is derived from an EMBL/GenBank/DDBJ whole genome shotgun (WGS) entry which is preliminary data.</text>
</comment>
<evidence type="ECO:0000256" key="4">
    <source>
        <dbReference type="ARBA" id="ARBA00022729"/>
    </source>
</evidence>
<name>A0ABR8N0Q5_9BACL</name>
<organism evidence="10 11">
    <name type="scientific">Paenibacillus terricola</name>
    <dbReference type="NCBI Taxonomy" id="2763503"/>
    <lineage>
        <taxon>Bacteria</taxon>
        <taxon>Bacillati</taxon>
        <taxon>Bacillota</taxon>
        <taxon>Bacilli</taxon>
        <taxon>Bacillales</taxon>
        <taxon>Paenibacillaceae</taxon>
        <taxon>Paenibacillus</taxon>
    </lineage>
</organism>
<dbReference type="InterPro" id="IPR057336">
    <property type="entry name" value="GerAC_N"/>
</dbReference>
<keyword evidence="7" id="KW-0449">Lipoprotein</keyword>
<dbReference type="Gene3D" id="3.30.300.210">
    <property type="entry name" value="Nutrient germinant receptor protein C, domain 3"/>
    <property type="match status" value="1"/>
</dbReference>
<dbReference type="Pfam" id="PF25198">
    <property type="entry name" value="Spore_GerAC_N"/>
    <property type="match status" value="1"/>
</dbReference>
<dbReference type="PANTHER" id="PTHR35789">
    <property type="entry name" value="SPORE GERMINATION PROTEIN B3"/>
    <property type="match status" value="1"/>
</dbReference>
<evidence type="ECO:0000259" key="8">
    <source>
        <dbReference type="Pfam" id="PF05504"/>
    </source>
</evidence>
<evidence type="ECO:0000256" key="5">
    <source>
        <dbReference type="ARBA" id="ARBA00023136"/>
    </source>
</evidence>
<keyword evidence="6" id="KW-0564">Palmitate</keyword>
<dbReference type="Proteomes" id="UP000609346">
    <property type="component" value="Unassembled WGS sequence"/>
</dbReference>
<feature type="domain" description="Spore germination protein N-terminal" evidence="9">
    <location>
        <begin position="25"/>
        <end position="200"/>
    </location>
</feature>